<comment type="caution">
    <text evidence="2">The sequence shown here is derived from an EMBL/GenBank/DDBJ whole genome shotgun (WGS) entry which is preliminary data.</text>
</comment>
<reference evidence="2" key="2">
    <citation type="submission" date="2021-09" db="EMBL/GenBank/DDBJ databases">
        <authorList>
            <person name="Jia N."/>
            <person name="Wang J."/>
            <person name="Shi W."/>
            <person name="Du L."/>
            <person name="Sun Y."/>
            <person name="Zhan W."/>
            <person name="Jiang J."/>
            <person name="Wang Q."/>
            <person name="Zhang B."/>
            <person name="Ji P."/>
            <person name="Sakyi L.B."/>
            <person name="Cui X."/>
            <person name="Yuan T."/>
            <person name="Jiang B."/>
            <person name="Yang W."/>
            <person name="Lam T.T.-Y."/>
            <person name="Chang Q."/>
            <person name="Ding S."/>
            <person name="Wang X."/>
            <person name="Zhu J."/>
            <person name="Ruan X."/>
            <person name="Zhao L."/>
            <person name="Wei J."/>
            <person name="Que T."/>
            <person name="Du C."/>
            <person name="Cheng J."/>
            <person name="Dai P."/>
            <person name="Han X."/>
            <person name="Huang E."/>
            <person name="Gao Y."/>
            <person name="Liu J."/>
            <person name="Shao H."/>
            <person name="Ye R."/>
            <person name="Li L."/>
            <person name="Wei W."/>
            <person name="Wang X."/>
            <person name="Wang C."/>
            <person name="Huo Q."/>
            <person name="Li W."/>
            <person name="Guo W."/>
            <person name="Chen H."/>
            <person name="Chen S."/>
            <person name="Zhou L."/>
            <person name="Zhou L."/>
            <person name="Ni X."/>
            <person name="Tian J."/>
            <person name="Zhou Y."/>
            <person name="Sheng Y."/>
            <person name="Liu T."/>
            <person name="Pan Y."/>
            <person name="Xia L."/>
            <person name="Li J."/>
            <person name="Zhao F."/>
            <person name="Cao W."/>
        </authorList>
    </citation>
    <scope>NUCLEOTIDE SEQUENCE</scope>
    <source>
        <strain evidence="2">Rsan-2018</strain>
        <tissue evidence="2">Larvae</tissue>
    </source>
</reference>
<feature type="region of interest" description="Disordered" evidence="1">
    <location>
        <begin position="183"/>
        <end position="202"/>
    </location>
</feature>
<dbReference type="VEuPathDB" id="VectorBase:RSAN_045409"/>
<evidence type="ECO:0000313" key="2">
    <source>
        <dbReference type="EMBL" id="KAH7942788.1"/>
    </source>
</evidence>
<sequence length="469" mass="49251">MKTGKAQRSLQQQEDLPEHQTVSVNGDQPLEKAKVALPPSQVTSEPPATIAAPPKPACNTAAPAAPAAAIAPAVHRVAAKPHQRSRSGTRVVRPPFELRNHLLAQYATALRKKQDEEDYQNFVTWLAQKRATLRAATHAAHANTNTSPAQAPTASLNQLEQQAVTTIGDWLLNKAKEAAPVAADLSEPAATTPVSTDDATSSPYAAMTEDEAIDATATSPEPRTAPRPLNTMVAAPRPCPSPPPAEDDFVAVVSKAAQRRSRALETAAVATDPAVVGTVLYRPSAPGGSFIRSSRLAFASALAKRPGVLAELGGVPVTAREPADRRACTGYVYGVDGDITDAELLAGITSAVPVLSATREGATVKLRFAEPLPPELVVVACGCACGTFDRDQASARSAAVSDTLLRHACASEIAFAAAAATRRPRAASPAASTAVERIQLPIPPAPAGRRRDEWPRCWLPHLRHSLDGR</sequence>
<evidence type="ECO:0000313" key="3">
    <source>
        <dbReference type="Proteomes" id="UP000821837"/>
    </source>
</evidence>
<evidence type="ECO:0000256" key="1">
    <source>
        <dbReference type="SAM" id="MobiDB-lite"/>
    </source>
</evidence>
<protein>
    <submittedName>
        <fullName evidence="2">Uncharacterized protein</fullName>
    </submittedName>
</protein>
<gene>
    <name evidence="2" type="ORF">HPB52_001570</name>
</gene>
<feature type="region of interest" description="Disordered" evidence="1">
    <location>
        <begin position="1"/>
        <end position="61"/>
    </location>
</feature>
<proteinExistence type="predicted"/>
<organism evidence="2 3">
    <name type="scientific">Rhipicephalus sanguineus</name>
    <name type="common">Brown dog tick</name>
    <name type="synonym">Ixodes sanguineus</name>
    <dbReference type="NCBI Taxonomy" id="34632"/>
    <lineage>
        <taxon>Eukaryota</taxon>
        <taxon>Metazoa</taxon>
        <taxon>Ecdysozoa</taxon>
        <taxon>Arthropoda</taxon>
        <taxon>Chelicerata</taxon>
        <taxon>Arachnida</taxon>
        <taxon>Acari</taxon>
        <taxon>Parasitiformes</taxon>
        <taxon>Ixodida</taxon>
        <taxon>Ixodoidea</taxon>
        <taxon>Ixodidae</taxon>
        <taxon>Rhipicephalinae</taxon>
        <taxon>Rhipicephalus</taxon>
        <taxon>Rhipicephalus</taxon>
    </lineage>
</organism>
<keyword evidence="3" id="KW-1185">Reference proteome</keyword>
<dbReference type="Proteomes" id="UP000821837">
    <property type="component" value="Unassembled WGS sequence"/>
</dbReference>
<feature type="compositionally biased region" description="Polar residues" evidence="1">
    <location>
        <begin position="1"/>
        <end position="26"/>
    </location>
</feature>
<dbReference type="EMBL" id="JABSTV010001253">
    <property type="protein sequence ID" value="KAH7942788.1"/>
    <property type="molecule type" value="Genomic_DNA"/>
</dbReference>
<accession>A0A9D4SRP6</accession>
<reference evidence="2" key="1">
    <citation type="journal article" date="2020" name="Cell">
        <title>Large-Scale Comparative Analyses of Tick Genomes Elucidate Their Genetic Diversity and Vector Capacities.</title>
        <authorList>
            <consortium name="Tick Genome and Microbiome Consortium (TIGMIC)"/>
            <person name="Jia N."/>
            <person name="Wang J."/>
            <person name="Shi W."/>
            <person name="Du L."/>
            <person name="Sun Y."/>
            <person name="Zhan W."/>
            <person name="Jiang J.F."/>
            <person name="Wang Q."/>
            <person name="Zhang B."/>
            <person name="Ji P."/>
            <person name="Bell-Sakyi L."/>
            <person name="Cui X.M."/>
            <person name="Yuan T.T."/>
            <person name="Jiang B.G."/>
            <person name="Yang W.F."/>
            <person name="Lam T.T."/>
            <person name="Chang Q.C."/>
            <person name="Ding S.J."/>
            <person name="Wang X.J."/>
            <person name="Zhu J.G."/>
            <person name="Ruan X.D."/>
            <person name="Zhao L."/>
            <person name="Wei J.T."/>
            <person name="Ye R.Z."/>
            <person name="Que T.C."/>
            <person name="Du C.H."/>
            <person name="Zhou Y.H."/>
            <person name="Cheng J.X."/>
            <person name="Dai P.F."/>
            <person name="Guo W.B."/>
            <person name="Han X.H."/>
            <person name="Huang E.J."/>
            <person name="Li L.F."/>
            <person name="Wei W."/>
            <person name="Gao Y.C."/>
            <person name="Liu J.Z."/>
            <person name="Shao H.Z."/>
            <person name="Wang X."/>
            <person name="Wang C.C."/>
            <person name="Yang T.C."/>
            <person name="Huo Q.B."/>
            <person name="Li W."/>
            <person name="Chen H.Y."/>
            <person name="Chen S.E."/>
            <person name="Zhou L.G."/>
            <person name="Ni X.B."/>
            <person name="Tian J.H."/>
            <person name="Sheng Y."/>
            <person name="Liu T."/>
            <person name="Pan Y.S."/>
            <person name="Xia L.Y."/>
            <person name="Li J."/>
            <person name="Zhao F."/>
            <person name="Cao W.C."/>
        </authorList>
    </citation>
    <scope>NUCLEOTIDE SEQUENCE</scope>
    <source>
        <strain evidence="2">Rsan-2018</strain>
    </source>
</reference>
<name>A0A9D4SRP6_RHISA</name>
<feature type="compositionally biased region" description="Low complexity" evidence="1">
    <location>
        <begin position="46"/>
        <end position="61"/>
    </location>
</feature>
<feature type="compositionally biased region" description="Polar residues" evidence="1">
    <location>
        <begin position="192"/>
        <end position="202"/>
    </location>
</feature>
<dbReference type="AlphaFoldDB" id="A0A9D4SRP6"/>
<feature type="region of interest" description="Disordered" evidence="1">
    <location>
        <begin position="210"/>
        <end position="229"/>
    </location>
</feature>